<dbReference type="AlphaFoldDB" id="A0A517MQH1"/>
<sequence length="165" mass="18753">MRLPWSGTPEEVRFKGQKILSKGERTYCCGFTFTVAMKVATDRGLLREASVESVRKLQKDWYGTTKESRETQCVFALKKLGIGKAVKAEEAQPGDFVQFWRKKSGHSVIFLEWVVKDGKQVGLKYRSSQPKTNGIGDNVEYFSDSQIKGASIDRSRCHLCRLHNK</sequence>
<dbReference type="RefSeq" id="WP_145057257.1">
    <property type="nucleotide sequence ID" value="NZ_CP036263.1"/>
</dbReference>
<accession>A0A517MQH1</accession>
<reference evidence="1 2" key="1">
    <citation type="submission" date="2019-02" db="EMBL/GenBank/DDBJ databases">
        <title>Deep-cultivation of Planctomycetes and their phenomic and genomic characterization uncovers novel biology.</title>
        <authorList>
            <person name="Wiegand S."/>
            <person name="Jogler M."/>
            <person name="Boedeker C."/>
            <person name="Pinto D."/>
            <person name="Vollmers J."/>
            <person name="Rivas-Marin E."/>
            <person name="Kohn T."/>
            <person name="Peeters S.H."/>
            <person name="Heuer A."/>
            <person name="Rast P."/>
            <person name="Oberbeckmann S."/>
            <person name="Bunk B."/>
            <person name="Jeske O."/>
            <person name="Meyerdierks A."/>
            <person name="Storesund J.E."/>
            <person name="Kallscheuer N."/>
            <person name="Luecker S."/>
            <person name="Lage O.M."/>
            <person name="Pohl T."/>
            <person name="Merkel B.J."/>
            <person name="Hornburger P."/>
            <person name="Mueller R.-W."/>
            <person name="Bruemmer F."/>
            <person name="Labrenz M."/>
            <person name="Spormann A.M."/>
            <person name="Op den Camp H."/>
            <person name="Overmann J."/>
            <person name="Amann R."/>
            <person name="Jetten M.S.M."/>
            <person name="Mascher T."/>
            <person name="Medema M.H."/>
            <person name="Devos D.P."/>
            <person name="Kaster A.-K."/>
            <person name="Ovreas L."/>
            <person name="Rohde M."/>
            <person name="Galperin M.Y."/>
            <person name="Jogler C."/>
        </authorList>
    </citation>
    <scope>NUCLEOTIDE SEQUENCE [LARGE SCALE GENOMIC DNA]</scope>
    <source>
        <strain evidence="1 2">HG15A2</strain>
    </source>
</reference>
<evidence type="ECO:0000313" key="2">
    <source>
        <dbReference type="Proteomes" id="UP000319852"/>
    </source>
</evidence>
<dbReference type="Proteomes" id="UP000319852">
    <property type="component" value="Chromosome"/>
</dbReference>
<evidence type="ECO:0008006" key="3">
    <source>
        <dbReference type="Google" id="ProtNLM"/>
    </source>
</evidence>
<dbReference type="KEGG" id="amob:HG15A2_03860"/>
<evidence type="ECO:0000313" key="1">
    <source>
        <dbReference type="EMBL" id="QDS97126.1"/>
    </source>
</evidence>
<dbReference type="EMBL" id="CP036263">
    <property type="protein sequence ID" value="QDS97126.1"/>
    <property type="molecule type" value="Genomic_DNA"/>
</dbReference>
<protein>
    <recommendedName>
        <fullName evidence="3">Peptidase C51 domain-containing protein</fullName>
    </recommendedName>
</protein>
<proteinExistence type="predicted"/>
<keyword evidence="2" id="KW-1185">Reference proteome</keyword>
<name>A0A517MQH1_9BACT</name>
<organism evidence="1 2">
    <name type="scientific">Adhaeretor mobilis</name>
    <dbReference type="NCBI Taxonomy" id="1930276"/>
    <lineage>
        <taxon>Bacteria</taxon>
        <taxon>Pseudomonadati</taxon>
        <taxon>Planctomycetota</taxon>
        <taxon>Planctomycetia</taxon>
        <taxon>Pirellulales</taxon>
        <taxon>Lacipirellulaceae</taxon>
        <taxon>Adhaeretor</taxon>
    </lineage>
</organism>
<gene>
    <name evidence="1" type="ORF">HG15A2_03860</name>
</gene>
<dbReference type="OrthoDB" id="9804872at2"/>